<dbReference type="EC" id="1.4.1.1" evidence="3 6"/>
<dbReference type="GO" id="GO:0000286">
    <property type="term" value="F:alanine dehydrogenase activity"/>
    <property type="evidence" value="ECO:0007669"/>
    <property type="project" value="UniProtKB-UniRule"/>
</dbReference>
<feature type="binding site" evidence="8">
    <location>
        <position position="75"/>
    </location>
    <ligand>
        <name>substrate</name>
    </ligand>
</feature>
<dbReference type="EMBL" id="LT906446">
    <property type="protein sequence ID" value="SNV03661.1"/>
    <property type="molecule type" value="Genomic_DNA"/>
</dbReference>
<dbReference type="PROSITE" id="PS00837">
    <property type="entry name" value="ALADH_PNT_2"/>
    <property type="match status" value="1"/>
</dbReference>
<feature type="binding site" evidence="9">
    <location>
        <position position="204"/>
    </location>
    <ligand>
        <name>NAD(+)</name>
        <dbReference type="ChEBI" id="CHEBI:57540"/>
    </ligand>
</feature>
<evidence type="ECO:0000256" key="8">
    <source>
        <dbReference type="PIRSR" id="PIRSR000183-2"/>
    </source>
</evidence>
<evidence type="ECO:0000256" key="5">
    <source>
        <dbReference type="ARBA" id="ARBA00023027"/>
    </source>
</evidence>
<dbReference type="SMART" id="SM01003">
    <property type="entry name" value="AlaDh_PNT_N"/>
    <property type="match status" value="1"/>
</dbReference>
<dbReference type="RefSeq" id="WP_027890677.1">
    <property type="nucleotide sequence ID" value="NZ_CALXYH010000034.1"/>
</dbReference>
<dbReference type="eggNOG" id="COG0686">
    <property type="taxonomic scope" value="Bacteria"/>
</dbReference>
<dbReference type="Gene3D" id="3.40.50.720">
    <property type="entry name" value="NAD(P)-binding Rossmann-like Domain"/>
    <property type="match status" value="2"/>
</dbReference>
<feature type="active site" description="Proton donor/acceptor" evidence="7">
    <location>
        <position position="96"/>
    </location>
</feature>
<dbReference type="NCBIfam" id="TIGR00518">
    <property type="entry name" value="alaDH"/>
    <property type="match status" value="1"/>
</dbReference>
<name>A0A239U0K3_9FIRM</name>
<feature type="domain" description="Alanine dehydrogenase/pyridine nucleotide transhydrogenase N-terminal" evidence="11">
    <location>
        <begin position="4"/>
        <end position="138"/>
    </location>
</feature>
<feature type="binding site" evidence="9">
    <location>
        <position position="221"/>
    </location>
    <ligand>
        <name>NAD(+)</name>
        <dbReference type="ChEBI" id="CHEBI:57540"/>
    </ligand>
</feature>
<keyword evidence="5 6" id="KW-0520">NAD</keyword>
<sequence length="373" mass="39868">MIISVIKEIKNNENRVGLTPAGSEALIRSGHTVLVEKSAGVGSGFTDEAYIATGAQIVEDKKELFDRADMIIKVKEPLPSEYDLFHEGQILYTYLHLAPEPELTDALLRHKVVGIAYETVRGRDGRSLPLLSPMSEIAGRMSIQLGAQFLESQYGGRGVLLGGVSGVCPGQVVIVGGGIVGTNAAKMAAGLGARVTIIDLSIDRLRYLDDIFHGRVVTEMSNSYNIAKWVARADLLISSVLIPGAKTPILVTEEMIKTMKPGSVVVDVAIDQGGAVETCDHCTTHDDPTFVKHGVIHYSVANIPGAVSRTSTLALTNATLPYALAIANKGYKQACLDDPGLMQGINTIDGKVTFKGVADGLNLPYHDIHEILK</sequence>
<dbReference type="FunFam" id="3.40.50.720:FF:000049">
    <property type="entry name" value="Alanine dehydrogenase"/>
    <property type="match status" value="1"/>
</dbReference>
<dbReference type="GeneID" id="78507821"/>
<dbReference type="PANTHER" id="PTHR42795:SF1">
    <property type="entry name" value="ALANINE DEHYDROGENASE"/>
    <property type="match status" value="1"/>
</dbReference>
<dbReference type="AlphaFoldDB" id="A0A239U0K3"/>
<dbReference type="InterPro" id="IPR036291">
    <property type="entry name" value="NAD(P)-bd_dom_sf"/>
</dbReference>
<organism evidence="12 13">
    <name type="scientific">Megamonas hypermegale</name>
    <dbReference type="NCBI Taxonomy" id="158847"/>
    <lineage>
        <taxon>Bacteria</taxon>
        <taxon>Bacillati</taxon>
        <taxon>Bacillota</taxon>
        <taxon>Negativicutes</taxon>
        <taxon>Selenomonadales</taxon>
        <taxon>Selenomonadaceae</taxon>
        <taxon>Megamonas</taxon>
    </lineage>
</organism>
<dbReference type="SUPFAM" id="SSF52283">
    <property type="entry name" value="Formate/glycerate dehydrogenase catalytic domain-like"/>
    <property type="match status" value="1"/>
</dbReference>
<evidence type="ECO:0000259" key="11">
    <source>
        <dbReference type="SMART" id="SM01003"/>
    </source>
</evidence>
<feature type="active site" description="Proton donor/acceptor" evidence="7">
    <location>
        <position position="271"/>
    </location>
</feature>
<evidence type="ECO:0000256" key="2">
    <source>
        <dbReference type="ARBA" id="ARBA00005689"/>
    </source>
</evidence>
<dbReference type="Proteomes" id="UP000215383">
    <property type="component" value="Chromosome 1"/>
</dbReference>
<comment type="similarity">
    <text evidence="2 6">Belongs to the AlaDH/PNT family.</text>
</comment>
<dbReference type="SMART" id="SM01002">
    <property type="entry name" value="AlaDh_PNT_C"/>
    <property type="match status" value="1"/>
</dbReference>
<keyword evidence="4 6" id="KW-0560">Oxidoreductase</keyword>
<feature type="binding site" evidence="9">
    <location>
        <begin position="268"/>
        <end position="271"/>
    </location>
    <ligand>
        <name>NAD(+)</name>
        <dbReference type="ChEBI" id="CHEBI:57540"/>
    </ligand>
</feature>
<dbReference type="Pfam" id="PF01262">
    <property type="entry name" value="AlaDh_PNT_C"/>
    <property type="match status" value="1"/>
</dbReference>
<reference evidence="12 13" key="1">
    <citation type="submission" date="2017-06" db="EMBL/GenBank/DDBJ databases">
        <authorList>
            <consortium name="Pathogen Informatics"/>
        </authorList>
    </citation>
    <scope>NUCLEOTIDE SEQUENCE [LARGE SCALE GENOMIC DNA]</scope>
    <source>
        <strain evidence="12 13">NCTC10570</strain>
    </source>
</reference>
<dbReference type="CDD" id="cd05305">
    <property type="entry name" value="L-AlaDH"/>
    <property type="match status" value="1"/>
</dbReference>
<dbReference type="PIRSF" id="PIRSF000183">
    <property type="entry name" value="Alanine_dh"/>
    <property type="match status" value="1"/>
</dbReference>
<gene>
    <name evidence="12" type="primary">ald</name>
    <name evidence="12" type="ORF">SAMEA4364220_01833</name>
</gene>
<dbReference type="GO" id="GO:0000166">
    <property type="term" value="F:nucleotide binding"/>
    <property type="evidence" value="ECO:0007669"/>
    <property type="project" value="UniProtKB-KW"/>
</dbReference>
<dbReference type="SUPFAM" id="SSF51735">
    <property type="entry name" value="NAD(P)-binding Rossmann-fold domains"/>
    <property type="match status" value="1"/>
</dbReference>
<evidence type="ECO:0000259" key="10">
    <source>
        <dbReference type="SMART" id="SM01002"/>
    </source>
</evidence>
<comment type="pathway">
    <text evidence="1">Amino-acid degradation; L-alanine degradation via dehydrogenase pathway; NH(3) and pyruvate from L-alanine: step 1/1.</text>
</comment>
<dbReference type="InterPro" id="IPR008141">
    <property type="entry name" value="Ala_DH"/>
</dbReference>
<dbReference type="Pfam" id="PF05222">
    <property type="entry name" value="AlaDh_PNT_N"/>
    <property type="match status" value="1"/>
</dbReference>
<dbReference type="InterPro" id="IPR008143">
    <property type="entry name" value="Ala_DH/PNT_CS2"/>
</dbReference>
<keyword evidence="9" id="KW-0547">Nucleotide-binding</keyword>
<dbReference type="InterPro" id="IPR007698">
    <property type="entry name" value="AlaDH/PNT_NAD(H)-bd"/>
</dbReference>
<evidence type="ECO:0000256" key="3">
    <source>
        <dbReference type="ARBA" id="ARBA00012897"/>
    </source>
</evidence>
<dbReference type="OrthoDB" id="9804592at2"/>
<evidence type="ECO:0000313" key="13">
    <source>
        <dbReference type="Proteomes" id="UP000215383"/>
    </source>
</evidence>
<keyword evidence="13" id="KW-1185">Reference proteome</keyword>
<dbReference type="InterPro" id="IPR007886">
    <property type="entry name" value="AlaDH/PNT_N"/>
</dbReference>
<feature type="binding site" evidence="9">
    <location>
        <position position="135"/>
    </location>
    <ligand>
        <name>NAD(+)</name>
        <dbReference type="ChEBI" id="CHEBI:57540"/>
    </ligand>
</feature>
<feature type="binding site" evidence="8">
    <location>
        <position position="15"/>
    </location>
    <ligand>
        <name>substrate</name>
    </ligand>
</feature>
<evidence type="ECO:0000256" key="7">
    <source>
        <dbReference type="PIRSR" id="PIRSR000183-1"/>
    </source>
</evidence>
<dbReference type="GO" id="GO:0005886">
    <property type="term" value="C:plasma membrane"/>
    <property type="evidence" value="ECO:0007669"/>
    <property type="project" value="TreeGrafter"/>
</dbReference>
<comment type="catalytic activity">
    <reaction evidence="6">
        <text>L-alanine + NAD(+) + H2O = pyruvate + NH4(+) + NADH + H(+)</text>
        <dbReference type="Rhea" id="RHEA:18405"/>
        <dbReference type="ChEBI" id="CHEBI:15361"/>
        <dbReference type="ChEBI" id="CHEBI:15377"/>
        <dbReference type="ChEBI" id="CHEBI:15378"/>
        <dbReference type="ChEBI" id="CHEBI:28938"/>
        <dbReference type="ChEBI" id="CHEBI:57540"/>
        <dbReference type="ChEBI" id="CHEBI:57945"/>
        <dbReference type="ChEBI" id="CHEBI:57972"/>
        <dbReference type="EC" id="1.4.1.1"/>
    </reaction>
</comment>
<dbReference type="UniPathway" id="UPA00527">
    <property type="reaction ID" value="UER00585"/>
</dbReference>
<evidence type="ECO:0000256" key="1">
    <source>
        <dbReference type="ARBA" id="ARBA00005206"/>
    </source>
</evidence>
<feature type="binding site" evidence="9">
    <location>
        <begin position="240"/>
        <end position="241"/>
    </location>
    <ligand>
        <name>NAD(+)</name>
        <dbReference type="ChEBI" id="CHEBI:57540"/>
    </ligand>
</feature>
<dbReference type="PANTHER" id="PTHR42795">
    <property type="entry name" value="ALANINE DEHYDROGENASE"/>
    <property type="match status" value="1"/>
</dbReference>
<feature type="domain" description="Alanine dehydrogenase/pyridine nucleotide transhydrogenase NAD(H)-binding" evidence="10">
    <location>
        <begin position="150"/>
        <end position="299"/>
    </location>
</feature>
<evidence type="ECO:0000313" key="12">
    <source>
        <dbReference type="EMBL" id="SNV03661.1"/>
    </source>
</evidence>
<protein>
    <recommendedName>
        <fullName evidence="3 6">Alanine dehydrogenase</fullName>
        <ecNumber evidence="3 6">1.4.1.1</ecNumber>
    </recommendedName>
</protein>
<feature type="binding site" evidence="9">
    <location>
        <position position="199"/>
    </location>
    <ligand>
        <name>NAD(+)</name>
        <dbReference type="ChEBI" id="CHEBI:57540"/>
    </ligand>
</feature>
<evidence type="ECO:0000256" key="4">
    <source>
        <dbReference type="ARBA" id="ARBA00023002"/>
    </source>
</evidence>
<evidence type="ECO:0000256" key="9">
    <source>
        <dbReference type="PIRSR" id="PIRSR000183-3"/>
    </source>
</evidence>
<proteinExistence type="inferred from homology"/>
<dbReference type="GO" id="GO:0042853">
    <property type="term" value="P:L-alanine catabolic process"/>
    <property type="evidence" value="ECO:0007669"/>
    <property type="project" value="UniProtKB-UniPathway"/>
</dbReference>
<evidence type="ECO:0000256" key="6">
    <source>
        <dbReference type="PIRNR" id="PIRNR000183"/>
    </source>
</evidence>
<accession>A0A239U0K3</accession>